<keyword evidence="4" id="KW-0732">Signal</keyword>
<keyword evidence="2" id="KW-0722">Serine protease inhibitor</keyword>
<proteinExistence type="evidence at transcript level"/>
<dbReference type="InterPro" id="IPR000215">
    <property type="entry name" value="Serpin_fam"/>
</dbReference>
<feature type="domain" description="Serpin" evidence="5">
    <location>
        <begin position="52"/>
        <end position="415"/>
    </location>
</feature>
<dbReference type="InterPro" id="IPR036186">
    <property type="entry name" value="Serpin_sf"/>
</dbReference>
<dbReference type="PANTHER" id="PTHR11461:SF278">
    <property type="entry name" value="SERINE PROTEASE INHIBITOR 88EA"/>
    <property type="match status" value="1"/>
</dbReference>
<dbReference type="Gene3D" id="3.30.497.10">
    <property type="entry name" value="Antithrombin, subunit I, domain 2"/>
    <property type="match status" value="1"/>
</dbReference>
<protein>
    <submittedName>
        <fullName evidence="6">Serpin B11-like isoform X1</fullName>
    </submittedName>
</protein>
<dbReference type="InterPro" id="IPR023795">
    <property type="entry name" value="Serpin_CS"/>
</dbReference>
<evidence type="ECO:0000313" key="6">
    <source>
        <dbReference type="EMBL" id="LAC22693.1"/>
    </source>
</evidence>
<evidence type="ECO:0000256" key="1">
    <source>
        <dbReference type="ARBA" id="ARBA00022690"/>
    </source>
</evidence>
<evidence type="ECO:0000256" key="3">
    <source>
        <dbReference type="RuleBase" id="RU000411"/>
    </source>
</evidence>
<dbReference type="GO" id="GO:0005615">
    <property type="term" value="C:extracellular space"/>
    <property type="evidence" value="ECO:0007669"/>
    <property type="project" value="InterPro"/>
</dbReference>
<dbReference type="SUPFAM" id="SSF56574">
    <property type="entry name" value="Serpins"/>
    <property type="match status" value="1"/>
</dbReference>
<dbReference type="EMBL" id="IACT01003450">
    <property type="protein sequence ID" value="LAC22693.1"/>
    <property type="molecule type" value="mRNA"/>
</dbReference>
<comment type="similarity">
    <text evidence="3">Belongs to the serpin family.</text>
</comment>
<keyword evidence="1" id="KW-0646">Protease inhibitor</keyword>
<dbReference type="InterPro" id="IPR042178">
    <property type="entry name" value="Serpin_sf_1"/>
</dbReference>
<accession>A0A6A7FX11</accession>
<dbReference type="InterPro" id="IPR023796">
    <property type="entry name" value="Serpin_dom"/>
</dbReference>
<evidence type="ECO:0000259" key="5">
    <source>
        <dbReference type="SMART" id="SM00093"/>
    </source>
</evidence>
<dbReference type="PANTHER" id="PTHR11461">
    <property type="entry name" value="SERINE PROTEASE INHIBITOR, SERPIN"/>
    <property type="match status" value="1"/>
</dbReference>
<organism evidence="6">
    <name type="scientific">Hirondellea gigas</name>
    <dbReference type="NCBI Taxonomy" id="1518452"/>
    <lineage>
        <taxon>Eukaryota</taxon>
        <taxon>Metazoa</taxon>
        <taxon>Ecdysozoa</taxon>
        <taxon>Arthropoda</taxon>
        <taxon>Crustacea</taxon>
        <taxon>Multicrustacea</taxon>
        <taxon>Malacostraca</taxon>
        <taxon>Eumalacostraca</taxon>
        <taxon>Peracarida</taxon>
        <taxon>Amphipoda</taxon>
        <taxon>Amphilochidea</taxon>
        <taxon>Lysianassida</taxon>
        <taxon>Lysianassidira</taxon>
        <taxon>Lysianassoidea</taxon>
        <taxon>Lysianassidae</taxon>
        <taxon>Hirondellea</taxon>
    </lineage>
</organism>
<feature type="signal peptide" evidence="4">
    <location>
        <begin position="1"/>
        <end position="23"/>
    </location>
</feature>
<reference evidence="6" key="1">
    <citation type="submission" date="2017-11" db="EMBL/GenBank/DDBJ databases">
        <title>The sensing device of the deep-sea amphipod.</title>
        <authorList>
            <person name="Kobayashi H."/>
            <person name="Nagahama T."/>
            <person name="Arai W."/>
            <person name="Sasagawa Y."/>
            <person name="Umeda M."/>
            <person name="Hayashi T."/>
            <person name="Nikaido I."/>
            <person name="Watanabe H."/>
            <person name="Oguri K."/>
            <person name="Kitazato H."/>
            <person name="Fujioka K."/>
            <person name="Kido Y."/>
            <person name="Takami H."/>
        </authorList>
    </citation>
    <scope>NUCLEOTIDE SEQUENCE</scope>
    <source>
        <tissue evidence="6">Whole body</tissue>
    </source>
</reference>
<name>A0A6A7FX11_9CRUS</name>
<dbReference type="AlphaFoldDB" id="A0A6A7FX11"/>
<feature type="chain" id="PRO_5025462981" evidence="4">
    <location>
        <begin position="24"/>
        <end position="417"/>
    </location>
</feature>
<dbReference type="GO" id="GO:0004867">
    <property type="term" value="F:serine-type endopeptidase inhibitor activity"/>
    <property type="evidence" value="ECO:0007669"/>
    <property type="project" value="UniProtKB-KW"/>
</dbReference>
<dbReference type="SMART" id="SM00093">
    <property type="entry name" value="SERPIN"/>
    <property type="match status" value="1"/>
</dbReference>
<evidence type="ECO:0000256" key="4">
    <source>
        <dbReference type="SAM" id="SignalP"/>
    </source>
</evidence>
<evidence type="ECO:0000256" key="2">
    <source>
        <dbReference type="ARBA" id="ARBA00022900"/>
    </source>
</evidence>
<dbReference type="Pfam" id="PF00079">
    <property type="entry name" value="Serpin"/>
    <property type="match status" value="1"/>
</dbReference>
<dbReference type="InterPro" id="IPR042185">
    <property type="entry name" value="Serpin_sf_2"/>
</dbReference>
<dbReference type="PROSITE" id="PS00284">
    <property type="entry name" value="SERPIN"/>
    <property type="match status" value="1"/>
</dbReference>
<dbReference type="Gene3D" id="2.30.39.10">
    <property type="entry name" value="Alpha-1-antitrypsin, domain 1"/>
    <property type="match status" value="1"/>
</dbReference>
<sequence length="417" mass="45488">MAQQIVTWRHLVAVVFFASAAAGQFLSCFPDSAQDVSQSNSFDFTGVDEFGLKLFRELVPPSSSGSNLLMSPYSIWSALGLALMGAQGNTKLQLEKVLKLPNNKLQAFRTKYAMDFMMRVSGSGASGGPELRAMDRAYFDNGLSLRPCVSNVIQSVEIVDFGDTAKATAKINDDVSQATGGQIKDFLSPAALVNAVFVLINAIYFKGTWETKFNAQDTTKQVFYNALGERAATVDMMTLTGQFKIVNSPPLGATMLELPYDKSNITMLVLLPDSKNPSVDGVLQNLTPYTLREAMRASQKLSVKIMLPKFDLTTEIQNELVLALGNLGITDMFNPVRANFSDFTSETPLFADTAVHQAKVAVDEEGTVAAAATAIIGTRSRPGRVFDFIVNRPFIFLIYEHNVRAIIFAGVIRNPSK</sequence>